<keyword evidence="3" id="KW-1185">Reference proteome</keyword>
<accession>A0AAU9K158</accession>
<feature type="region of interest" description="Disordered" evidence="1">
    <location>
        <begin position="213"/>
        <end position="235"/>
    </location>
</feature>
<feature type="region of interest" description="Disordered" evidence="1">
    <location>
        <begin position="168"/>
        <end position="189"/>
    </location>
</feature>
<comment type="caution">
    <text evidence="2">The sequence shown here is derived from an EMBL/GenBank/DDBJ whole genome shotgun (WGS) entry which is preliminary data.</text>
</comment>
<evidence type="ECO:0000313" key="2">
    <source>
        <dbReference type="EMBL" id="CAG9331467.1"/>
    </source>
</evidence>
<gene>
    <name evidence="2" type="ORF">BSTOLATCC_MIC53536</name>
</gene>
<name>A0AAU9K158_9CILI</name>
<proteinExistence type="predicted"/>
<reference evidence="2" key="1">
    <citation type="submission" date="2021-09" db="EMBL/GenBank/DDBJ databases">
        <authorList>
            <consortium name="AG Swart"/>
            <person name="Singh M."/>
            <person name="Singh A."/>
            <person name="Seah K."/>
            <person name="Emmerich C."/>
        </authorList>
    </citation>
    <scope>NUCLEOTIDE SEQUENCE</scope>
    <source>
        <strain evidence="2">ATCC30299</strain>
    </source>
</reference>
<organism evidence="2 3">
    <name type="scientific">Blepharisma stoltei</name>
    <dbReference type="NCBI Taxonomy" id="1481888"/>
    <lineage>
        <taxon>Eukaryota</taxon>
        <taxon>Sar</taxon>
        <taxon>Alveolata</taxon>
        <taxon>Ciliophora</taxon>
        <taxon>Postciliodesmatophora</taxon>
        <taxon>Heterotrichea</taxon>
        <taxon>Heterotrichida</taxon>
        <taxon>Blepharismidae</taxon>
        <taxon>Blepharisma</taxon>
    </lineage>
</organism>
<protein>
    <submittedName>
        <fullName evidence="2">Uncharacterized protein</fullName>
    </submittedName>
</protein>
<dbReference type="AlphaFoldDB" id="A0AAU9K158"/>
<evidence type="ECO:0000313" key="3">
    <source>
        <dbReference type="Proteomes" id="UP001162131"/>
    </source>
</evidence>
<evidence type="ECO:0000256" key="1">
    <source>
        <dbReference type="SAM" id="MobiDB-lite"/>
    </source>
</evidence>
<dbReference type="Proteomes" id="UP001162131">
    <property type="component" value="Unassembled WGS sequence"/>
</dbReference>
<sequence>METNWFEIYDKESSDKTFEAVNYMNYSEPISENEKIISNSSSPLEGIIQDSLVRIWRIIYSSYCQDAEREMPTLIAAYIESELKYAKDVWILENLGKRLISNLKRLRGFTIWLNKNEKDKKHIIRQYIERSLSLVLKHSFKYHDSWTLKLKQILKEVIHLCEEKKSSQDRFEKRSGTTPSLLNLEGRGNESEANLKRTITALEESASPVYIEIPSFNKKPPRPKITQNGTQRSETSISSMMTEMNKQSTPKAGIEQMLKSHSRHNSNVLHSIYKDSPRYNQYTKFFPEETSNQSSILGVNVRKEPTALENLGILDELMSGKWIDEAPEKKSIKRAVDKLKTVNFALRTMRSMTRDMTNREVNNETIQEESGRNRSDTITNQEKIPEEIASNLSEQNVIAEEDEKEDDIVSELKNIVNLSEHTEINRTRLRMNYNKNKAISNVLGRQRH</sequence>
<feature type="region of interest" description="Disordered" evidence="1">
    <location>
        <begin position="362"/>
        <end position="381"/>
    </location>
</feature>
<dbReference type="EMBL" id="CAJZBQ010000053">
    <property type="protein sequence ID" value="CAG9331467.1"/>
    <property type="molecule type" value="Genomic_DNA"/>
</dbReference>